<reference evidence="1" key="1">
    <citation type="journal article" date="2021" name="Proc. Natl. Acad. Sci. U.S.A.">
        <title>A Catalog of Tens of Thousands of Viruses from Human Metagenomes Reveals Hidden Associations with Chronic Diseases.</title>
        <authorList>
            <person name="Tisza M.J."/>
            <person name="Buck C.B."/>
        </authorList>
    </citation>
    <scope>NUCLEOTIDE SEQUENCE</scope>
    <source>
        <strain evidence="1">CtTDf8</strain>
    </source>
</reference>
<proteinExistence type="predicted"/>
<evidence type="ECO:0000313" key="1">
    <source>
        <dbReference type="EMBL" id="DAF94483.1"/>
    </source>
</evidence>
<sequence>MRRIKTADEQQKSRGETLGFRYFAASETMKMIYGVRLRLMWPVMTDS</sequence>
<accession>A0A8S5UJ73</accession>
<protein>
    <submittedName>
        <fullName evidence="1">Uncharacterized protein</fullName>
    </submittedName>
</protein>
<dbReference type="EMBL" id="BK016093">
    <property type="protein sequence ID" value="DAF94483.1"/>
    <property type="molecule type" value="Genomic_DNA"/>
</dbReference>
<name>A0A8S5UJ73_9CAUD</name>
<organism evidence="1">
    <name type="scientific">Siphoviridae sp. ctTDf8</name>
    <dbReference type="NCBI Taxonomy" id="2825517"/>
    <lineage>
        <taxon>Viruses</taxon>
        <taxon>Duplodnaviria</taxon>
        <taxon>Heunggongvirae</taxon>
        <taxon>Uroviricota</taxon>
        <taxon>Caudoviricetes</taxon>
    </lineage>
</organism>